<dbReference type="AlphaFoldDB" id="A0A3D9XRX5"/>
<dbReference type="RefSeq" id="WP_147304476.1">
    <property type="nucleotide sequence ID" value="NZ_CP038196.1"/>
</dbReference>
<accession>A0A3D9XRX5</accession>
<evidence type="ECO:0000313" key="3">
    <source>
        <dbReference type="Proteomes" id="UP000256941"/>
    </source>
</evidence>
<dbReference type="EMBL" id="QTUJ01000001">
    <property type="protein sequence ID" value="REF73086.1"/>
    <property type="molecule type" value="Genomic_DNA"/>
</dbReference>
<evidence type="ECO:0000256" key="1">
    <source>
        <dbReference type="SAM" id="MobiDB-lite"/>
    </source>
</evidence>
<gene>
    <name evidence="2" type="ORF">BDD41_1606</name>
</gene>
<name>A0A3D9XRX5_PARVE</name>
<protein>
    <submittedName>
        <fullName evidence="2">Uncharacterized protein</fullName>
    </submittedName>
</protein>
<proteinExistence type="predicted"/>
<sequence>MHVVSLLRTDMFSIRIGGVASGLDDLFPGWTELDRFGLVIDEPPGGVGATHLLQAAMMAYCDAKPPRRTSRAVYPEIYAFHIGKCDGAHAPYDFWPARREVILRTDDHREVLDAINDRGITRLAVPDRPPRQVVHRPKKVEAALDRRVAMSRSRAPTSARSSTRRRRFARFRKSWRYAARPTPCPAAASRSRKMTTIMRAGWSPEMKRSPPKTAGGVRGAAEPALGRGACDRDLSPDPGRRGAGTPCIRRTAPECRRGGIKAGLPLQLRRIASRTACTALSLRLSGSIHAVIDRRYAVYALSIRRLTMRL</sequence>
<feature type="compositionally biased region" description="Basic and acidic residues" evidence="1">
    <location>
        <begin position="229"/>
        <end position="240"/>
    </location>
</feature>
<evidence type="ECO:0000313" key="2">
    <source>
        <dbReference type="EMBL" id="REF73086.1"/>
    </source>
</evidence>
<comment type="caution">
    <text evidence="2">The sequence shown here is derived from an EMBL/GenBank/DDBJ whole genome shotgun (WGS) entry which is preliminary data.</text>
</comment>
<reference evidence="2 3" key="1">
    <citation type="submission" date="2018-08" db="EMBL/GenBank/DDBJ databases">
        <title>Genomic Encyclopedia of Archaeal and Bacterial Type Strains, Phase II (KMG-II): from individual species to whole genera.</title>
        <authorList>
            <person name="Goeker M."/>
        </authorList>
    </citation>
    <scope>NUCLEOTIDE SEQUENCE [LARGE SCALE GENOMIC DNA]</scope>
    <source>
        <strain evidence="2 3">DSM 17099</strain>
    </source>
</reference>
<organism evidence="2 3">
    <name type="scientific">Paracoccus versutus</name>
    <name type="common">Thiobacillus versutus</name>
    <dbReference type="NCBI Taxonomy" id="34007"/>
    <lineage>
        <taxon>Bacteria</taxon>
        <taxon>Pseudomonadati</taxon>
        <taxon>Pseudomonadota</taxon>
        <taxon>Alphaproteobacteria</taxon>
        <taxon>Rhodobacterales</taxon>
        <taxon>Paracoccaceae</taxon>
        <taxon>Paracoccus</taxon>
    </lineage>
</organism>
<feature type="region of interest" description="Disordered" evidence="1">
    <location>
        <begin position="203"/>
        <end position="251"/>
    </location>
</feature>
<dbReference type="Proteomes" id="UP000256941">
    <property type="component" value="Unassembled WGS sequence"/>
</dbReference>